<evidence type="ECO:0000256" key="2">
    <source>
        <dbReference type="SAM" id="Phobius"/>
    </source>
</evidence>
<evidence type="ECO:0000313" key="3">
    <source>
        <dbReference type="EMBL" id="CCC49997.1"/>
    </source>
</evidence>
<proteinExistence type="predicted"/>
<evidence type="ECO:0000256" key="1">
    <source>
        <dbReference type="SAM" id="MobiDB-lite"/>
    </source>
</evidence>
<feature type="region of interest" description="Disordered" evidence="1">
    <location>
        <begin position="41"/>
        <end position="67"/>
    </location>
</feature>
<keyword evidence="2" id="KW-0812">Transmembrane</keyword>
<keyword evidence="2" id="KW-1133">Transmembrane helix</keyword>
<sequence length="129" mass="15181">MYYLITFYFVFLCSCSVLFFFVSLPLMSFYLRLPTDLCKRKGKKKKKNTQRQRGAPTPHHTTCPPPHPGPRNCGAYLVDALLPLPFHSTATYFRVFHLHLLYLPPLCIMQQQWQQQTKAPLVPFLHFRH</sequence>
<accession>G0U1P0</accession>
<feature type="transmembrane region" description="Helical" evidence="2">
    <location>
        <begin position="6"/>
        <end position="31"/>
    </location>
</feature>
<gene>
    <name evidence="3" type="ORF">TVY486_0806040</name>
</gene>
<feature type="compositionally biased region" description="Basic residues" evidence="1">
    <location>
        <begin position="41"/>
        <end position="50"/>
    </location>
</feature>
<keyword evidence="2" id="KW-0472">Membrane</keyword>
<dbReference type="AlphaFoldDB" id="G0U1P0"/>
<reference evidence="3" key="1">
    <citation type="journal article" date="2012" name="Proc. Natl. Acad. Sci. U.S.A.">
        <title>Antigenic diversity is generated by distinct evolutionary mechanisms in African trypanosome species.</title>
        <authorList>
            <person name="Jackson A.P."/>
            <person name="Berry A."/>
            <person name="Aslett M."/>
            <person name="Allison H.C."/>
            <person name="Burton P."/>
            <person name="Vavrova-Anderson J."/>
            <person name="Brown R."/>
            <person name="Browne H."/>
            <person name="Corton N."/>
            <person name="Hauser H."/>
            <person name="Gamble J."/>
            <person name="Gilderthorp R."/>
            <person name="Marcello L."/>
            <person name="McQuillan J."/>
            <person name="Otto T.D."/>
            <person name="Quail M.A."/>
            <person name="Sanders M.J."/>
            <person name="van Tonder A."/>
            <person name="Ginger M.L."/>
            <person name="Field M.C."/>
            <person name="Barry J.D."/>
            <person name="Hertz-Fowler C."/>
            <person name="Berriman M."/>
        </authorList>
    </citation>
    <scope>NUCLEOTIDE SEQUENCE</scope>
    <source>
        <strain evidence="3">Y486</strain>
    </source>
</reference>
<name>G0U1P0_TRYVY</name>
<protein>
    <submittedName>
        <fullName evidence="3">Uncharacterized protein</fullName>
    </submittedName>
</protein>
<dbReference type="EMBL" id="HE573024">
    <property type="protein sequence ID" value="CCC49997.1"/>
    <property type="molecule type" value="Genomic_DNA"/>
</dbReference>
<organism evidence="3">
    <name type="scientific">Trypanosoma vivax (strain Y486)</name>
    <dbReference type="NCBI Taxonomy" id="1055687"/>
    <lineage>
        <taxon>Eukaryota</taxon>
        <taxon>Discoba</taxon>
        <taxon>Euglenozoa</taxon>
        <taxon>Kinetoplastea</taxon>
        <taxon>Metakinetoplastina</taxon>
        <taxon>Trypanosomatida</taxon>
        <taxon>Trypanosomatidae</taxon>
        <taxon>Trypanosoma</taxon>
        <taxon>Duttonella</taxon>
    </lineage>
</organism>